<name>A0A2P8PVT8_9ACTN</name>
<keyword evidence="3" id="KW-1185">Reference proteome</keyword>
<dbReference type="Proteomes" id="UP000240429">
    <property type="component" value="Unassembled WGS sequence"/>
</dbReference>
<gene>
    <name evidence="2" type="ORF">C6Y14_37865</name>
</gene>
<dbReference type="EMBL" id="PYBJ01000031">
    <property type="protein sequence ID" value="PSM38124.1"/>
    <property type="molecule type" value="Genomic_DNA"/>
</dbReference>
<dbReference type="AlphaFoldDB" id="A0A2P8PVT8"/>
<accession>A0A2P8PVT8</accession>
<feature type="chain" id="PRO_5039522067" evidence="1">
    <location>
        <begin position="31"/>
        <end position="115"/>
    </location>
</feature>
<comment type="caution">
    <text evidence="2">The sequence shown here is derived from an EMBL/GenBank/DDBJ whole genome shotgun (WGS) entry which is preliminary data.</text>
</comment>
<reference evidence="2 3" key="1">
    <citation type="submission" date="2018-03" db="EMBL/GenBank/DDBJ databases">
        <title>Streptomyces dioscori sp. nov., a novel endophytic actinobacterium isolated from bulbil of Dioscorea bulbifera L.</title>
        <authorList>
            <person name="Zhikuan W."/>
        </authorList>
    </citation>
    <scope>NUCLEOTIDE SEQUENCE [LARGE SCALE GENOMIC DNA]</scope>
    <source>
        <strain evidence="2 3">A217</strain>
    </source>
</reference>
<keyword evidence="1" id="KW-0732">Signal</keyword>
<sequence>MLKRSRIYRVAVTPAFGLLLAGIFSFGAGATASADTMDVQAHPSGCEFKIQDAWRTMAKCSESNGGHYRAIAVCKDSEGRVTNAVGAWKNNSTPSYAYCSGSGKPTAAGVETKYN</sequence>
<feature type="signal peptide" evidence="1">
    <location>
        <begin position="1"/>
        <end position="30"/>
    </location>
</feature>
<evidence type="ECO:0000313" key="2">
    <source>
        <dbReference type="EMBL" id="PSM38124.1"/>
    </source>
</evidence>
<evidence type="ECO:0000313" key="3">
    <source>
        <dbReference type="Proteomes" id="UP000240429"/>
    </source>
</evidence>
<protein>
    <submittedName>
        <fullName evidence="2">Uncharacterized protein</fullName>
    </submittedName>
</protein>
<evidence type="ECO:0000256" key="1">
    <source>
        <dbReference type="SAM" id="SignalP"/>
    </source>
</evidence>
<proteinExistence type="predicted"/>
<organism evidence="2 3">
    <name type="scientific">Streptomyces dioscori</name>
    <dbReference type="NCBI Taxonomy" id="2109333"/>
    <lineage>
        <taxon>Bacteria</taxon>
        <taxon>Bacillati</taxon>
        <taxon>Actinomycetota</taxon>
        <taxon>Actinomycetes</taxon>
        <taxon>Kitasatosporales</taxon>
        <taxon>Streptomycetaceae</taxon>
        <taxon>Streptomyces</taxon>
        <taxon>Streptomyces aurantiacus group</taxon>
    </lineage>
</organism>